<dbReference type="AlphaFoldDB" id="A0A4P6M578"/>
<name>A0A4P6M578_9FIRM</name>
<dbReference type="Pfam" id="PF06161">
    <property type="entry name" value="DUF975"/>
    <property type="match status" value="1"/>
</dbReference>
<protein>
    <recommendedName>
        <fullName evidence="4">DUF975 family protein</fullName>
    </recommendedName>
</protein>
<accession>A0A4P6M578</accession>
<feature type="transmembrane region" description="Helical" evidence="1">
    <location>
        <begin position="75"/>
        <end position="93"/>
    </location>
</feature>
<evidence type="ECO:0008006" key="4">
    <source>
        <dbReference type="Google" id="ProtNLM"/>
    </source>
</evidence>
<dbReference type="InterPro" id="IPR010380">
    <property type="entry name" value="DUF975"/>
</dbReference>
<feature type="transmembrane region" description="Helical" evidence="1">
    <location>
        <begin position="122"/>
        <end position="141"/>
    </location>
</feature>
<dbReference type="RefSeq" id="WP_130181953.1">
    <property type="nucleotide sequence ID" value="NZ_CP035945.1"/>
</dbReference>
<reference evidence="2 3" key="1">
    <citation type="submission" date="2019-01" db="EMBL/GenBank/DDBJ databases">
        <title>PMF-metabolizing Aryl O-demethylase.</title>
        <authorList>
            <person name="Kim M."/>
        </authorList>
    </citation>
    <scope>NUCLEOTIDE SEQUENCE [LARGE SCALE GENOMIC DNA]</scope>
    <source>
        <strain evidence="2 3">PMF1</strain>
    </source>
</reference>
<evidence type="ECO:0000256" key="1">
    <source>
        <dbReference type="SAM" id="Phobius"/>
    </source>
</evidence>
<dbReference type="Proteomes" id="UP000289794">
    <property type="component" value="Chromosome"/>
</dbReference>
<dbReference type="PANTHER" id="PTHR40076:SF1">
    <property type="entry name" value="MEMBRANE PROTEIN"/>
    <property type="match status" value="1"/>
</dbReference>
<proteinExistence type="predicted"/>
<dbReference type="PANTHER" id="PTHR40076">
    <property type="entry name" value="MEMBRANE PROTEIN-RELATED"/>
    <property type="match status" value="1"/>
</dbReference>
<keyword evidence="1" id="KW-0812">Transmembrane</keyword>
<keyword evidence="1" id="KW-0472">Membrane</keyword>
<gene>
    <name evidence="2" type="ORF">PMF13cell1_04133</name>
</gene>
<organism evidence="2 3">
    <name type="scientific">Blautia producta</name>
    <dbReference type="NCBI Taxonomy" id="33035"/>
    <lineage>
        <taxon>Bacteria</taxon>
        <taxon>Bacillati</taxon>
        <taxon>Bacillota</taxon>
        <taxon>Clostridia</taxon>
        <taxon>Lachnospirales</taxon>
        <taxon>Lachnospiraceae</taxon>
        <taxon>Blautia</taxon>
    </lineage>
</organism>
<feature type="transmembrane region" description="Helical" evidence="1">
    <location>
        <begin position="180"/>
        <end position="204"/>
    </location>
</feature>
<evidence type="ECO:0000313" key="2">
    <source>
        <dbReference type="EMBL" id="QBE98567.1"/>
    </source>
</evidence>
<dbReference type="EMBL" id="CP035945">
    <property type="protein sequence ID" value="QBE98567.1"/>
    <property type="molecule type" value="Genomic_DNA"/>
</dbReference>
<keyword evidence="1" id="KW-1133">Transmembrane helix</keyword>
<dbReference type="KEGG" id="bpro:PMF13cell1_04133"/>
<sequence length="243" mass="28206">MWKRAELKRRGRENFRKNYWPAAAVSLVLAVMMTNIGGPYLIRGEKYNLVSILWTDLLIPWKFQTGIGIVLIRDILYIFIFAVIEVGGAAFYIRNREEQAKAGLVFSGFFDGRYKKYMKGMFMMHLELFFWYLMLLVPGIIKSYAFRMVPYLLAEDPDLTFAEMLHISEEMMRGQKWKAFLLDVSFLGWRVLTTLTLGIAGIFFTGPYIDAVNAELYAVLREERRVQYDADSAVIGVHPAHRE</sequence>
<evidence type="ECO:0000313" key="3">
    <source>
        <dbReference type="Proteomes" id="UP000289794"/>
    </source>
</evidence>
<feature type="transmembrane region" description="Helical" evidence="1">
    <location>
        <begin position="20"/>
        <end position="41"/>
    </location>
</feature>